<dbReference type="EMBL" id="AB854109">
    <property type="protein sequence ID" value="BAN92315.1"/>
    <property type="molecule type" value="Genomic_DNA"/>
</dbReference>
<dbReference type="RefSeq" id="YP_008853892.1">
    <property type="nucleotide sequence ID" value="NC_022917.1"/>
</dbReference>
<dbReference type="Proteomes" id="UP000016888">
    <property type="component" value="Segment"/>
</dbReference>
<feature type="region of interest" description="Disordered" evidence="1">
    <location>
        <begin position="1"/>
        <end position="35"/>
    </location>
</feature>
<evidence type="ECO:0000313" key="3">
    <source>
        <dbReference type="Proteomes" id="UP000016888"/>
    </source>
</evidence>
<accession>U3TJX9</accession>
<reference evidence="2 3" key="1">
    <citation type="submission" date="2013-09" db="EMBL/GenBank/DDBJ databases">
        <title>Genomic characterization of Ralstonia solanacearum phage phiRSB3.</title>
        <authorList>
            <person name="Kawasaki T."/>
            <person name="Matsunami M."/>
            <person name="Fujie M."/>
            <person name="Yamada T."/>
        </authorList>
    </citation>
    <scope>NUCLEOTIDE SEQUENCE [LARGE SCALE GENOMIC DNA]</scope>
</reference>
<dbReference type="KEGG" id="vg:17699631"/>
<organism evidence="2 3">
    <name type="scientific">Ralstonia phage RSB3</name>
    <dbReference type="NCBI Taxonomy" id="1402875"/>
    <lineage>
        <taxon>Viruses</taxon>
        <taxon>Duplodnaviria</taxon>
        <taxon>Heunggongvirae</taxon>
        <taxon>Uroviricota</taxon>
        <taxon>Caudoviricetes</taxon>
        <taxon>Autographivirales</taxon>
        <taxon>Autoscriptoviridae</taxon>
        <taxon>Jiaoyazivirus</taxon>
        <taxon>Jiaoyazivirus RSB3</taxon>
    </lineage>
</organism>
<protein>
    <submittedName>
        <fullName evidence="2">Uncharacterized protein</fullName>
    </submittedName>
</protein>
<dbReference type="GeneID" id="17699631"/>
<evidence type="ECO:0000256" key="1">
    <source>
        <dbReference type="SAM" id="MobiDB-lite"/>
    </source>
</evidence>
<evidence type="ECO:0000313" key="2">
    <source>
        <dbReference type="EMBL" id="BAN92315.1"/>
    </source>
</evidence>
<keyword evidence="3" id="KW-1185">Reference proteome</keyword>
<name>U3TJX9_9CAUD</name>
<dbReference type="OrthoDB" id="34253at10239"/>
<sequence length="84" mass="9623">MISGLYFNAMPEHKKPRRAQSEASRNRGIKGSMRDTSGVYAKAEEAAHYFKRKVLPKIEAARKRGEVVRFVNGRWFINGKQLEA</sequence>
<proteinExistence type="predicted"/>